<sequence length="73" mass="8763">MRIHLNGGPMHDRIMEIPDDWKCVTIRVPLVWPEKIDDIINQNYEEVPVREGHYSATTYRGEFEWDGWRPHSE</sequence>
<dbReference type="Proteomes" id="UP000319738">
    <property type="component" value="Segment"/>
</dbReference>
<evidence type="ECO:0000313" key="1">
    <source>
        <dbReference type="EMBL" id="QDF16011.1"/>
    </source>
</evidence>
<proteinExistence type="predicted"/>
<evidence type="ECO:0000313" key="2">
    <source>
        <dbReference type="Proteomes" id="UP000319738"/>
    </source>
</evidence>
<gene>
    <name evidence="1" type="primary">46</name>
    <name evidence="1" type="ORF">SEA_MONCHOIX_46</name>
</gene>
<dbReference type="EMBL" id="MK894437">
    <property type="protein sequence ID" value="QDF16011.1"/>
    <property type="molecule type" value="Genomic_DNA"/>
</dbReference>
<accession>A0A4Y6EF86</accession>
<dbReference type="KEGG" id="vg:56214232"/>
<keyword evidence="2" id="KW-1185">Reference proteome</keyword>
<dbReference type="GeneID" id="56214232"/>
<organism evidence="1 2">
    <name type="scientific">Microbacterium phage MonChoix</name>
    <dbReference type="NCBI Taxonomy" id="2590880"/>
    <lineage>
        <taxon>Viruses</taxon>
        <taxon>Duplodnaviria</taxon>
        <taxon>Heunggongvirae</taxon>
        <taxon>Uroviricota</taxon>
        <taxon>Caudoviricetes</taxon>
        <taxon>Ilzatvirus</taxon>
        <taxon>Ilzatvirus monchoix</taxon>
    </lineage>
</organism>
<name>A0A4Y6EF86_9CAUD</name>
<reference evidence="1 2" key="1">
    <citation type="submission" date="2019-05" db="EMBL/GenBank/DDBJ databases">
        <authorList>
            <person name="Escoto-Diaz C.E."/>
            <person name="Dunn C.M."/>
            <person name="Emiroglu E.C."/>
            <person name="Foster A.J."/>
            <person name="Jackson B.L."/>
            <person name="Kidd N.C."/>
            <person name="McNeill E.S."/>
            <person name="Scott S.A."/>
            <person name="Small J.T."/>
            <person name="Smith A.T."/>
            <person name="Stanek A.M."/>
            <person name="Wise B.M."/>
            <person name="Frost V.J."/>
            <person name="Westover K.M."/>
            <person name="Garlena R.A."/>
            <person name="Russell D.A."/>
            <person name="Pope W.H."/>
            <person name="Jacobs-Sera D."/>
            <person name="Hatfull G.F."/>
        </authorList>
    </citation>
    <scope>NUCLEOTIDE SEQUENCE [LARGE SCALE GENOMIC DNA]</scope>
</reference>
<protein>
    <submittedName>
        <fullName evidence="1">Uncharacterized protein</fullName>
    </submittedName>
</protein>
<dbReference type="RefSeq" id="YP_009908685.1">
    <property type="nucleotide sequence ID" value="NC_049928.1"/>
</dbReference>